<keyword evidence="3" id="KW-0813">Transport</keyword>
<evidence type="ECO:0000313" key="11">
    <source>
        <dbReference type="Proteomes" id="UP000799436"/>
    </source>
</evidence>
<feature type="transmembrane region" description="Helical" evidence="8">
    <location>
        <begin position="209"/>
        <end position="231"/>
    </location>
</feature>
<keyword evidence="5 8" id="KW-1133">Transmembrane helix</keyword>
<dbReference type="AlphaFoldDB" id="A0A6G1L1R7"/>
<evidence type="ECO:0000256" key="5">
    <source>
        <dbReference type="ARBA" id="ARBA00022989"/>
    </source>
</evidence>
<dbReference type="GO" id="GO:0006874">
    <property type="term" value="P:intracellular calcium ion homeostasis"/>
    <property type="evidence" value="ECO:0007669"/>
    <property type="project" value="TreeGrafter"/>
</dbReference>
<feature type="transmembrane region" description="Helical" evidence="8">
    <location>
        <begin position="363"/>
        <end position="388"/>
    </location>
</feature>
<keyword evidence="7 8" id="KW-0472">Membrane</keyword>
<sequence length="422" mass="46160">MARLYQTLDRYLFSESEDQPGYSEDRRWWIRGPASTILSICRAVWLICTSSWTTLLLLCGPLALALDAAHIGSPANVFIAWLGTLPLAAYCRYASELISVRLPSGASLAYQSTLAPYSLDLELALIALFCGQERLVKQYMVGKVVTTLLLTLGLSYSISGIFREGTVFNQTAVSTLSALLAAGITILSIASFLGQVVDHHRDPQWRHSVDRLLCTAAAIVLLLLYVAWRYFRHLSHSRLWDVEYDPDSVPSAQLRDTDRRRRSPIGLPACVITILLAGWYGFYLSQLMLPSPDSGKDQTQVTTLVGFTLLPILPEVAEVGSLWSLAVSGRMDIALEAAAGTSVQNIYVTIPLLCLFGQARGIFGLLALDTFSLILLWVGVWIFAGLVADGKGNYLKGAASIALYLIMLWALYCGGAGIGEKE</sequence>
<keyword evidence="6" id="KW-0406">Ion transport</keyword>
<comment type="subcellular location">
    <subcellularLocation>
        <location evidence="1">Endomembrane system</location>
        <topology evidence="1">Multi-pass membrane protein</topology>
    </subcellularLocation>
</comment>
<dbReference type="InterPro" id="IPR004837">
    <property type="entry name" value="NaCa_Exmemb"/>
</dbReference>
<feature type="transmembrane region" description="Helical" evidence="8">
    <location>
        <begin position="337"/>
        <end position="356"/>
    </location>
</feature>
<organism evidence="10 11">
    <name type="scientific">Teratosphaeria nubilosa</name>
    <dbReference type="NCBI Taxonomy" id="161662"/>
    <lineage>
        <taxon>Eukaryota</taxon>
        <taxon>Fungi</taxon>
        <taxon>Dikarya</taxon>
        <taxon>Ascomycota</taxon>
        <taxon>Pezizomycotina</taxon>
        <taxon>Dothideomycetes</taxon>
        <taxon>Dothideomycetidae</taxon>
        <taxon>Mycosphaerellales</taxon>
        <taxon>Teratosphaeriaceae</taxon>
        <taxon>Teratosphaeria</taxon>
    </lineage>
</organism>
<accession>A0A6G1L1R7</accession>
<keyword evidence="11" id="KW-1185">Reference proteome</keyword>
<evidence type="ECO:0000256" key="4">
    <source>
        <dbReference type="ARBA" id="ARBA00022692"/>
    </source>
</evidence>
<protein>
    <recommendedName>
        <fullName evidence="9">Sodium/calcium exchanger membrane region domain-containing protein</fullName>
    </recommendedName>
</protein>
<feature type="transmembrane region" description="Helical" evidence="8">
    <location>
        <begin position="394"/>
        <end position="412"/>
    </location>
</feature>
<gene>
    <name evidence="10" type="ORF">EJ03DRAFT_330221</name>
</gene>
<evidence type="ECO:0000259" key="9">
    <source>
        <dbReference type="Pfam" id="PF01699"/>
    </source>
</evidence>
<proteinExistence type="inferred from homology"/>
<feature type="transmembrane region" description="Helical" evidence="8">
    <location>
        <begin position="174"/>
        <end position="197"/>
    </location>
</feature>
<evidence type="ECO:0000256" key="8">
    <source>
        <dbReference type="SAM" id="Phobius"/>
    </source>
</evidence>
<evidence type="ECO:0000256" key="2">
    <source>
        <dbReference type="ARBA" id="ARBA00008170"/>
    </source>
</evidence>
<evidence type="ECO:0000256" key="7">
    <source>
        <dbReference type="ARBA" id="ARBA00023136"/>
    </source>
</evidence>
<feature type="transmembrane region" description="Helical" evidence="8">
    <location>
        <begin position="265"/>
        <end position="283"/>
    </location>
</feature>
<dbReference type="GO" id="GO:0000329">
    <property type="term" value="C:fungal-type vacuole membrane"/>
    <property type="evidence" value="ECO:0007669"/>
    <property type="project" value="TreeGrafter"/>
</dbReference>
<reference evidence="10" key="1">
    <citation type="journal article" date="2020" name="Stud. Mycol.">
        <title>101 Dothideomycetes genomes: a test case for predicting lifestyles and emergence of pathogens.</title>
        <authorList>
            <person name="Haridas S."/>
            <person name="Albert R."/>
            <person name="Binder M."/>
            <person name="Bloem J."/>
            <person name="Labutti K."/>
            <person name="Salamov A."/>
            <person name="Andreopoulos B."/>
            <person name="Baker S."/>
            <person name="Barry K."/>
            <person name="Bills G."/>
            <person name="Bluhm B."/>
            <person name="Cannon C."/>
            <person name="Castanera R."/>
            <person name="Culley D."/>
            <person name="Daum C."/>
            <person name="Ezra D."/>
            <person name="Gonzalez J."/>
            <person name="Henrissat B."/>
            <person name="Kuo A."/>
            <person name="Liang C."/>
            <person name="Lipzen A."/>
            <person name="Lutzoni F."/>
            <person name="Magnuson J."/>
            <person name="Mondo S."/>
            <person name="Nolan M."/>
            <person name="Ohm R."/>
            <person name="Pangilinan J."/>
            <person name="Park H.-J."/>
            <person name="Ramirez L."/>
            <person name="Alfaro M."/>
            <person name="Sun H."/>
            <person name="Tritt A."/>
            <person name="Yoshinaga Y."/>
            <person name="Zwiers L.-H."/>
            <person name="Turgeon B."/>
            <person name="Goodwin S."/>
            <person name="Spatafora J."/>
            <person name="Crous P."/>
            <person name="Grigoriev I."/>
        </authorList>
    </citation>
    <scope>NUCLEOTIDE SEQUENCE</scope>
    <source>
        <strain evidence="10">CBS 116005</strain>
    </source>
</reference>
<comment type="similarity">
    <text evidence="2">Belongs to the Ca(2+):cation antiporter (CaCA) (TC 2.A.19) family.</text>
</comment>
<name>A0A6G1L1R7_9PEZI</name>
<keyword evidence="4 8" id="KW-0812">Transmembrane</keyword>
<evidence type="ECO:0000256" key="6">
    <source>
        <dbReference type="ARBA" id="ARBA00023065"/>
    </source>
</evidence>
<dbReference type="Pfam" id="PF01699">
    <property type="entry name" value="Na_Ca_ex"/>
    <property type="match status" value="1"/>
</dbReference>
<dbReference type="OrthoDB" id="1699231at2759"/>
<dbReference type="PANTHER" id="PTHR31503">
    <property type="entry name" value="VACUOLAR CALCIUM ION TRANSPORTER"/>
    <property type="match status" value="1"/>
</dbReference>
<feature type="transmembrane region" description="Helical" evidence="8">
    <location>
        <begin position="43"/>
        <end position="65"/>
    </location>
</feature>
<evidence type="ECO:0000256" key="1">
    <source>
        <dbReference type="ARBA" id="ARBA00004127"/>
    </source>
</evidence>
<dbReference type="Gene3D" id="1.20.1420.30">
    <property type="entry name" value="NCX, central ion-binding region"/>
    <property type="match status" value="1"/>
</dbReference>
<evidence type="ECO:0000313" key="10">
    <source>
        <dbReference type="EMBL" id="KAF2766368.1"/>
    </source>
</evidence>
<dbReference type="PANTHER" id="PTHR31503:SF20">
    <property type="entry name" value="CA(2+)_H(+) EXCHANGER, PUTATIVE (EUROFUNG)-RELATED"/>
    <property type="match status" value="1"/>
</dbReference>
<evidence type="ECO:0000256" key="3">
    <source>
        <dbReference type="ARBA" id="ARBA00022448"/>
    </source>
</evidence>
<dbReference type="GO" id="GO:0015369">
    <property type="term" value="F:calcium:proton antiporter activity"/>
    <property type="evidence" value="ECO:0007669"/>
    <property type="project" value="TreeGrafter"/>
</dbReference>
<dbReference type="InterPro" id="IPR004713">
    <property type="entry name" value="CaH_exchang"/>
</dbReference>
<feature type="domain" description="Sodium/calcium exchanger membrane region" evidence="9">
    <location>
        <begin position="303"/>
        <end position="412"/>
    </location>
</feature>
<feature type="transmembrane region" description="Helical" evidence="8">
    <location>
        <begin position="144"/>
        <end position="162"/>
    </location>
</feature>
<dbReference type="Proteomes" id="UP000799436">
    <property type="component" value="Unassembled WGS sequence"/>
</dbReference>
<dbReference type="InterPro" id="IPR044880">
    <property type="entry name" value="NCX_ion-bd_dom_sf"/>
</dbReference>
<dbReference type="GO" id="GO:0012505">
    <property type="term" value="C:endomembrane system"/>
    <property type="evidence" value="ECO:0007669"/>
    <property type="project" value="UniProtKB-SubCell"/>
</dbReference>
<dbReference type="EMBL" id="ML995873">
    <property type="protein sequence ID" value="KAF2766368.1"/>
    <property type="molecule type" value="Genomic_DNA"/>
</dbReference>